<keyword evidence="2" id="KW-0472">Membrane</keyword>
<feature type="transmembrane region" description="Helical" evidence="2">
    <location>
        <begin position="222"/>
        <end position="243"/>
    </location>
</feature>
<accession>A0A366IQT1</accession>
<feature type="transmembrane region" description="Helical" evidence="2">
    <location>
        <begin position="110"/>
        <end position="131"/>
    </location>
</feature>
<keyword evidence="4" id="KW-1185">Reference proteome</keyword>
<feature type="transmembrane region" description="Helical" evidence="2">
    <location>
        <begin position="271"/>
        <end position="295"/>
    </location>
</feature>
<feature type="transmembrane region" description="Helical" evidence="2">
    <location>
        <begin position="72"/>
        <end position="90"/>
    </location>
</feature>
<proteinExistence type="predicted"/>
<dbReference type="Proteomes" id="UP000253509">
    <property type="component" value="Unassembled WGS sequence"/>
</dbReference>
<feature type="transmembrane region" description="Helical" evidence="2">
    <location>
        <begin position="152"/>
        <end position="174"/>
    </location>
</feature>
<dbReference type="AlphaFoldDB" id="A0A366IQT1"/>
<dbReference type="EMBL" id="QNSB01000001">
    <property type="protein sequence ID" value="RBP74320.1"/>
    <property type="molecule type" value="Genomic_DNA"/>
</dbReference>
<gene>
    <name evidence="3" type="ORF">DFO65_10137</name>
</gene>
<organism evidence="3 4">
    <name type="scientific">Brevibacterium celere</name>
    <dbReference type="NCBI Taxonomy" id="225845"/>
    <lineage>
        <taxon>Bacteria</taxon>
        <taxon>Bacillati</taxon>
        <taxon>Actinomycetota</taxon>
        <taxon>Actinomycetes</taxon>
        <taxon>Micrococcales</taxon>
        <taxon>Brevibacteriaceae</taxon>
        <taxon>Brevibacterium</taxon>
    </lineage>
</organism>
<reference evidence="3 4" key="1">
    <citation type="submission" date="2018-06" db="EMBL/GenBank/DDBJ databases">
        <title>Freshwater and sediment microbial communities from various areas in North America, analyzing microbe dynamics in response to fracking.</title>
        <authorList>
            <person name="Lamendella R."/>
        </authorList>
    </citation>
    <scope>NUCLEOTIDE SEQUENCE [LARGE SCALE GENOMIC DNA]</scope>
    <source>
        <strain evidence="3 4">3b_TX</strain>
    </source>
</reference>
<evidence type="ECO:0000313" key="3">
    <source>
        <dbReference type="EMBL" id="RBP74320.1"/>
    </source>
</evidence>
<keyword evidence="2" id="KW-0812">Transmembrane</keyword>
<comment type="caution">
    <text evidence="3">The sequence shown here is derived from an EMBL/GenBank/DDBJ whole genome shotgun (WGS) entry which is preliminary data.</text>
</comment>
<sequence>MTTATPQNPVPNGTTEHAPQNPTAKHAPRRGSTRQALSGPHARRAPHSPRLSSWTGAIAFEWTKLVSVRSTWWILVSAVICTIAGSWLLGASALASGLNGFDTAMPAPQIVVQTMLIVEMAVVLLGTFAITSEYSTGSIMTTLQSVPRRFQVLVGKTVVLVLIGIVAGAALILIGTPIAAGAAAEFGRFEFSDLVRAMIGTGVGLALLSIVVLGLGAALRSAAFTIITALALLHVVPNILPLFGVEAIGDLVRFLPNQAISVLAVETTQPYTWPVALAVLAGWAGAGLLVGYTVLRTRDA</sequence>
<feature type="compositionally biased region" description="Polar residues" evidence="1">
    <location>
        <begin position="1"/>
        <end position="23"/>
    </location>
</feature>
<evidence type="ECO:0000256" key="2">
    <source>
        <dbReference type="SAM" id="Phobius"/>
    </source>
</evidence>
<evidence type="ECO:0008006" key="5">
    <source>
        <dbReference type="Google" id="ProtNLM"/>
    </source>
</evidence>
<evidence type="ECO:0000313" key="4">
    <source>
        <dbReference type="Proteomes" id="UP000253509"/>
    </source>
</evidence>
<name>A0A366IQT1_9MICO</name>
<keyword evidence="2" id="KW-1133">Transmembrane helix</keyword>
<protein>
    <recommendedName>
        <fullName evidence="5">ABC-2 family transporter</fullName>
    </recommendedName>
</protein>
<evidence type="ECO:0000256" key="1">
    <source>
        <dbReference type="SAM" id="MobiDB-lite"/>
    </source>
</evidence>
<feature type="transmembrane region" description="Helical" evidence="2">
    <location>
        <begin position="194"/>
        <end position="215"/>
    </location>
</feature>
<feature type="region of interest" description="Disordered" evidence="1">
    <location>
        <begin position="1"/>
        <end position="50"/>
    </location>
</feature>
<dbReference type="RefSeq" id="WP_113902408.1">
    <property type="nucleotide sequence ID" value="NZ_QNSB01000001.1"/>
</dbReference>